<dbReference type="AlphaFoldDB" id="A0A2P2PZT0"/>
<reference evidence="1" key="1">
    <citation type="submission" date="2018-02" db="EMBL/GenBank/DDBJ databases">
        <title>Rhizophora mucronata_Transcriptome.</title>
        <authorList>
            <person name="Meera S.P."/>
            <person name="Sreeshan A."/>
            <person name="Augustine A."/>
        </authorList>
    </citation>
    <scope>NUCLEOTIDE SEQUENCE</scope>
    <source>
        <tissue evidence="1">Leaf</tissue>
    </source>
</reference>
<accession>A0A2P2PZT0</accession>
<sequence>MIIDANNERIQFSLLENLSVEGFKPSTWAGMVWLMKVNYRLYQLLSSGFP</sequence>
<evidence type="ECO:0000313" key="1">
    <source>
        <dbReference type="EMBL" id="MBX60218.1"/>
    </source>
</evidence>
<dbReference type="EMBL" id="GGEC01079734">
    <property type="protein sequence ID" value="MBX60218.1"/>
    <property type="molecule type" value="Transcribed_RNA"/>
</dbReference>
<organism evidence="1">
    <name type="scientific">Rhizophora mucronata</name>
    <name type="common">Asiatic mangrove</name>
    <dbReference type="NCBI Taxonomy" id="61149"/>
    <lineage>
        <taxon>Eukaryota</taxon>
        <taxon>Viridiplantae</taxon>
        <taxon>Streptophyta</taxon>
        <taxon>Embryophyta</taxon>
        <taxon>Tracheophyta</taxon>
        <taxon>Spermatophyta</taxon>
        <taxon>Magnoliopsida</taxon>
        <taxon>eudicotyledons</taxon>
        <taxon>Gunneridae</taxon>
        <taxon>Pentapetalae</taxon>
        <taxon>rosids</taxon>
        <taxon>fabids</taxon>
        <taxon>Malpighiales</taxon>
        <taxon>Rhizophoraceae</taxon>
        <taxon>Rhizophora</taxon>
    </lineage>
</organism>
<name>A0A2P2PZT0_RHIMU</name>
<protein>
    <submittedName>
        <fullName evidence="1">Uncharacterized protein</fullName>
    </submittedName>
</protein>
<proteinExistence type="predicted"/>